<sequence>MISSIRIKFITIKIFFNIRMYIIILCYYIGTIMNILIINKNILFYFIKTSYNINHLILIFLLSVPSYAEEVIKISSMDAVNMALKYSLESKNAKYQEEIKKLYKDRSWNIFVPNVGFSSNISRQNPFMSNVRGEHWHLGLGVSAEFSISPSVVNKMRLASFNYDEVVIDRERVNRDIKLNVLKIYNELLAFKSIVDVLKEQLDKGKLKFEQVSIAYDNGLISEIDYLDSKLKYNKLQPNLDEQIIKFEEIKSKFRLLIGLDVLQDFEVVGELSDDILDFSFFNEIIDVYEDLEIRKLNNFVKIMQTTLDSLWLDAFLPSLSLSMSYNPGNISFGSGFSGLGQQGFHFVFGLTYSLTEILPFSKSFTEIWKQDYQLKMLRDQIDNKMREFKSKVVQKRKNMRLYKSILDNSKMTLEISKKNYQIAFDAFNAGTIDLIKLNDIELSYKQSDLQLIKDKLNYANLVLEYKDLINKLD</sequence>
<evidence type="ECO:0000256" key="3">
    <source>
        <dbReference type="ARBA" id="ARBA00022692"/>
    </source>
</evidence>
<keyword evidence="8" id="KW-1185">Reference proteome</keyword>
<dbReference type="GO" id="GO:1990281">
    <property type="term" value="C:efflux pump complex"/>
    <property type="evidence" value="ECO:0007669"/>
    <property type="project" value="TreeGrafter"/>
</dbReference>
<keyword evidence="3 6" id="KW-0812">Transmembrane</keyword>
<protein>
    <submittedName>
        <fullName evidence="7">Uncharacterized conserved protein</fullName>
    </submittedName>
</protein>
<dbReference type="PANTHER" id="PTHR30026">
    <property type="entry name" value="OUTER MEMBRANE PROTEIN TOLC"/>
    <property type="match status" value="1"/>
</dbReference>
<evidence type="ECO:0000256" key="2">
    <source>
        <dbReference type="ARBA" id="ARBA00022452"/>
    </source>
</evidence>
<dbReference type="InterPro" id="IPR051906">
    <property type="entry name" value="TolC-like"/>
</dbReference>
<dbReference type="EMBL" id="CP000976">
    <property type="protein sequence ID" value="ACH93101.1"/>
    <property type="molecule type" value="Genomic_DNA"/>
</dbReference>
<dbReference type="GO" id="GO:0015288">
    <property type="term" value="F:porin activity"/>
    <property type="evidence" value="ECO:0007669"/>
    <property type="project" value="TreeGrafter"/>
</dbReference>
<evidence type="ECO:0000313" key="7">
    <source>
        <dbReference type="EMBL" id="ACH93101.1"/>
    </source>
</evidence>
<name>B5RLL6_BORDL</name>
<dbReference type="eggNOG" id="COG1538">
    <property type="taxonomic scope" value="Bacteria"/>
</dbReference>
<evidence type="ECO:0000256" key="4">
    <source>
        <dbReference type="ARBA" id="ARBA00023136"/>
    </source>
</evidence>
<dbReference type="PANTHER" id="PTHR30026:SF20">
    <property type="entry name" value="OUTER MEMBRANE PROTEIN TOLC"/>
    <property type="match status" value="1"/>
</dbReference>
<dbReference type="STRING" id="412419.BDU_145"/>
<dbReference type="GO" id="GO:0009279">
    <property type="term" value="C:cell outer membrane"/>
    <property type="evidence" value="ECO:0007669"/>
    <property type="project" value="UniProtKB-SubCell"/>
</dbReference>
<keyword evidence="2" id="KW-1134">Transmembrane beta strand</keyword>
<dbReference type="SUPFAM" id="SSF56954">
    <property type="entry name" value="Outer membrane efflux proteins (OEP)"/>
    <property type="match status" value="1"/>
</dbReference>
<evidence type="ECO:0000256" key="5">
    <source>
        <dbReference type="ARBA" id="ARBA00023237"/>
    </source>
</evidence>
<accession>B5RLL6</accession>
<keyword evidence="4 6" id="KW-0472">Membrane</keyword>
<evidence type="ECO:0000256" key="1">
    <source>
        <dbReference type="ARBA" id="ARBA00004442"/>
    </source>
</evidence>
<keyword evidence="5" id="KW-0998">Cell outer membrane</keyword>
<keyword evidence="6" id="KW-1133">Transmembrane helix</keyword>
<gene>
    <name evidence="7" type="ordered locus">BDU_145</name>
</gene>
<evidence type="ECO:0000256" key="6">
    <source>
        <dbReference type="SAM" id="Phobius"/>
    </source>
</evidence>
<evidence type="ECO:0000313" key="8">
    <source>
        <dbReference type="Proteomes" id="UP000000611"/>
    </source>
</evidence>
<organism evidence="7 8">
    <name type="scientific">Borrelia duttonii (strain Ly)</name>
    <dbReference type="NCBI Taxonomy" id="412419"/>
    <lineage>
        <taxon>Bacteria</taxon>
        <taxon>Pseudomonadati</taxon>
        <taxon>Spirochaetota</taxon>
        <taxon>Spirochaetia</taxon>
        <taxon>Spirochaetales</taxon>
        <taxon>Borreliaceae</taxon>
        <taxon>Borrelia</taxon>
    </lineage>
</organism>
<proteinExistence type="predicted"/>
<feature type="transmembrane region" description="Helical" evidence="6">
    <location>
        <begin position="21"/>
        <end position="47"/>
    </location>
</feature>
<dbReference type="AlphaFoldDB" id="B5RLL6"/>
<comment type="subcellular location">
    <subcellularLocation>
        <location evidence="1">Cell outer membrane</location>
    </subcellularLocation>
</comment>
<reference evidence="7 8" key="1">
    <citation type="journal article" date="2008" name="PLoS Genet.">
        <title>The genome of Borrelia recurrentis, the agent of deadly louse-borne relapsing fever, is a degraded subset of tick-borne Borrelia duttonii.</title>
        <authorList>
            <person name="Lescot M."/>
            <person name="Audic S."/>
            <person name="Robert C."/>
            <person name="Nguyen T.T."/>
            <person name="Blanc G."/>
            <person name="Cutler S.J."/>
            <person name="Wincker P."/>
            <person name="Couloux A."/>
            <person name="Claverie J.-M."/>
            <person name="Raoult D."/>
            <person name="Drancourt M."/>
        </authorList>
    </citation>
    <scope>NUCLEOTIDE SEQUENCE [LARGE SCALE GENOMIC DNA]</scope>
    <source>
        <strain evidence="7 8">Ly</strain>
    </source>
</reference>
<dbReference type="GO" id="GO:0015562">
    <property type="term" value="F:efflux transmembrane transporter activity"/>
    <property type="evidence" value="ECO:0007669"/>
    <property type="project" value="InterPro"/>
</dbReference>
<dbReference type="HOGENOM" id="CLU_047713_0_0_12"/>
<dbReference type="Gene3D" id="1.20.1600.10">
    <property type="entry name" value="Outer membrane efflux proteins (OEP)"/>
    <property type="match status" value="1"/>
</dbReference>
<dbReference type="KEGG" id="bdu:BDU_145"/>
<dbReference type="Proteomes" id="UP000000611">
    <property type="component" value="Chromosome"/>
</dbReference>